<protein>
    <recommendedName>
        <fullName evidence="4">Fungal N-terminal domain-containing protein</fullName>
    </recommendedName>
</protein>
<accession>A0A9W9HY40</accession>
<name>A0A9W9HY40_9EURO</name>
<feature type="region of interest" description="Disordered" evidence="1">
    <location>
        <begin position="214"/>
        <end position="240"/>
    </location>
</feature>
<evidence type="ECO:0008006" key="4">
    <source>
        <dbReference type="Google" id="ProtNLM"/>
    </source>
</evidence>
<proteinExistence type="predicted"/>
<sequence length="938" mass="105123">MADPFSAATGAIGIISLGLQVAQQLVTYCQAYQSYDEDAQRIKSRAEGLQRPLRALGEIIEDARVSNPELATDLAEKALGLQRMVNRLKETVDQHLPIIPDKFPKKIKGQLKRAIYPFRRDSLRGIIDDLDCIQNALQTSLILLSLQGNIRQTLMHRATYQEVLQMCIAQQENLKVMPPPSLLKAWCESQINYKQSVEDMHHMSNVTLAASGNSNSETTNYADSTLSCRTSNSRGKTDTSTKSFKYLSSFLRVAVTASLTLSNGAGGYSIAPTLNLQTIREYDGRFLELTLMHLPSSKMLTASDFDRAIEDCIRQVQRAFADGKAAPSDIFYHKYCPSDYATTSIVDALVPYSSVTKRFQLPGLNKLTRFLVSSGALPNNSSKQGVLKSLIGFTYFRDEEYLLASYLVEHGGPLVLDDGLLNHVERHNVKYILLRNDDLIVVPEIAKIILQKSDQKLRDGLKSGYISPNTKVCGCSLLQLAFGWPTGMQILLRSGAIVEGSLIQSWGCPSPLAEEDVDCKCFFDSTRLLLEAGCDMKIPLLQAAGSGQLLSLFVSELAQRRWRLWKLAQSCLPQRRLGEFGLNQGTVPDLHASEISAAIVARGNTIDRSLLVMTQDASIYHHRTLSPRVMEELLKMGFKDFDSPSSTGLTPLMVTYDSYFGWQAMARVAWFISKGADVNRRLPRSSAKVSHLITVQIVGFLLALLDYQRSDVINTHWSRWENRISQYRGRIFASMSIIDSCSCACSPHGCTNVSVALRQALRWDRWLQVADRSFWFRHLLYSLTDWARFEPWVNRALIRCLTFDALGLKHTCCIEIDGVVGLLDRRDATEMQGRDHGEITEILEEDAQTIEKHKQLVIDFEAKFDELGLSILEFLEGYWHTHMVEYLLGGDPYNEDHDVGARSMGVFLQAEENVLDRVSLLIGAQVKEVGGMRTVGVW</sequence>
<dbReference type="Proteomes" id="UP001149163">
    <property type="component" value="Unassembled WGS sequence"/>
</dbReference>
<evidence type="ECO:0000256" key="1">
    <source>
        <dbReference type="SAM" id="MobiDB-lite"/>
    </source>
</evidence>
<dbReference type="AlphaFoldDB" id="A0A9W9HY40"/>
<keyword evidence="3" id="KW-1185">Reference proteome</keyword>
<gene>
    <name evidence="2" type="ORF">N7482_006915</name>
</gene>
<dbReference type="GeneID" id="81428216"/>
<dbReference type="RefSeq" id="XP_056541469.1">
    <property type="nucleotide sequence ID" value="XM_056689040.1"/>
</dbReference>
<dbReference type="OrthoDB" id="1577640at2759"/>
<dbReference type="EMBL" id="JAPQKN010000004">
    <property type="protein sequence ID" value="KAJ5159911.1"/>
    <property type="molecule type" value="Genomic_DNA"/>
</dbReference>
<comment type="caution">
    <text evidence="2">The sequence shown here is derived from an EMBL/GenBank/DDBJ whole genome shotgun (WGS) entry which is preliminary data.</text>
</comment>
<organism evidence="2 3">
    <name type="scientific">Penicillium canariense</name>
    <dbReference type="NCBI Taxonomy" id="189055"/>
    <lineage>
        <taxon>Eukaryota</taxon>
        <taxon>Fungi</taxon>
        <taxon>Dikarya</taxon>
        <taxon>Ascomycota</taxon>
        <taxon>Pezizomycotina</taxon>
        <taxon>Eurotiomycetes</taxon>
        <taxon>Eurotiomycetidae</taxon>
        <taxon>Eurotiales</taxon>
        <taxon>Aspergillaceae</taxon>
        <taxon>Penicillium</taxon>
    </lineage>
</organism>
<evidence type="ECO:0000313" key="2">
    <source>
        <dbReference type="EMBL" id="KAJ5159911.1"/>
    </source>
</evidence>
<reference evidence="2" key="1">
    <citation type="submission" date="2022-11" db="EMBL/GenBank/DDBJ databases">
        <authorList>
            <person name="Petersen C."/>
        </authorList>
    </citation>
    <scope>NUCLEOTIDE SEQUENCE</scope>
    <source>
        <strain evidence="2">IBT 26290</strain>
    </source>
</reference>
<evidence type="ECO:0000313" key="3">
    <source>
        <dbReference type="Proteomes" id="UP001149163"/>
    </source>
</evidence>
<reference evidence="2" key="2">
    <citation type="journal article" date="2023" name="IMA Fungus">
        <title>Comparative genomic study of the Penicillium genus elucidates a diverse pangenome and 15 lateral gene transfer events.</title>
        <authorList>
            <person name="Petersen C."/>
            <person name="Sorensen T."/>
            <person name="Nielsen M.R."/>
            <person name="Sondergaard T.E."/>
            <person name="Sorensen J.L."/>
            <person name="Fitzpatrick D.A."/>
            <person name="Frisvad J.C."/>
            <person name="Nielsen K.L."/>
        </authorList>
    </citation>
    <scope>NUCLEOTIDE SEQUENCE</scope>
    <source>
        <strain evidence="2">IBT 26290</strain>
    </source>
</reference>